<evidence type="ECO:0000313" key="9">
    <source>
        <dbReference type="EMBL" id="CBY09643.1"/>
    </source>
</evidence>
<dbReference type="GO" id="GO:0046872">
    <property type="term" value="F:metal ion binding"/>
    <property type="evidence" value="ECO:0007669"/>
    <property type="project" value="UniProtKB-KW"/>
</dbReference>
<name>E4XG45_OIKDI</name>
<evidence type="ECO:0000256" key="4">
    <source>
        <dbReference type="ARBA" id="ARBA00022722"/>
    </source>
</evidence>
<dbReference type="Pfam" id="PF00075">
    <property type="entry name" value="RNase_H"/>
    <property type="match status" value="1"/>
</dbReference>
<proteinExistence type="inferred from homology"/>
<keyword evidence="7" id="KW-0378">Hydrolase</keyword>
<dbReference type="InParanoid" id="E4XG45"/>
<evidence type="ECO:0000256" key="3">
    <source>
        <dbReference type="ARBA" id="ARBA00012180"/>
    </source>
</evidence>
<evidence type="ECO:0000259" key="8">
    <source>
        <dbReference type="PROSITE" id="PS50879"/>
    </source>
</evidence>
<evidence type="ECO:0000313" key="10">
    <source>
        <dbReference type="Proteomes" id="UP000001307"/>
    </source>
</evidence>
<dbReference type="GO" id="GO:0004523">
    <property type="term" value="F:RNA-DNA hybrid ribonuclease activity"/>
    <property type="evidence" value="ECO:0007669"/>
    <property type="project" value="UniProtKB-EC"/>
</dbReference>
<dbReference type="SUPFAM" id="SSF53098">
    <property type="entry name" value="Ribonuclease H-like"/>
    <property type="match status" value="1"/>
</dbReference>
<dbReference type="Proteomes" id="UP000001307">
    <property type="component" value="Unassembled WGS sequence"/>
</dbReference>
<dbReference type="PROSITE" id="PS50879">
    <property type="entry name" value="RNASE_H_1"/>
    <property type="match status" value="1"/>
</dbReference>
<organism evidence="9">
    <name type="scientific">Oikopleura dioica</name>
    <name type="common">Tunicate</name>
    <dbReference type="NCBI Taxonomy" id="34765"/>
    <lineage>
        <taxon>Eukaryota</taxon>
        <taxon>Metazoa</taxon>
        <taxon>Chordata</taxon>
        <taxon>Tunicata</taxon>
        <taxon>Appendicularia</taxon>
        <taxon>Copelata</taxon>
        <taxon>Oikopleuridae</taxon>
        <taxon>Oikopleura</taxon>
    </lineage>
</organism>
<keyword evidence="4" id="KW-0540">Nuclease</keyword>
<comment type="catalytic activity">
    <reaction evidence="1">
        <text>Endonucleolytic cleavage to 5'-phosphomonoester.</text>
        <dbReference type="EC" id="3.1.26.4"/>
    </reaction>
</comment>
<dbReference type="Gene3D" id="3.30.420.10">
    <property type="entry name" value="Ribonuclease H-like superfamily/Ribonuclease H"/>
    <property type="match status" value="1"/>
</dbReference>
<evidence type="ECO:0000256" key="7">
    <source>
        <dbReference type="ARBA" id="ARBA00022801"/>
    </source>
</evidence>
<dbReference type="EMBL" id="FN653047">
    <property type="protein sequence ID" value="CBY09643.1"/>
    <property type="molecule type" value="Genomic_DNA"/>
</dbReference>
<dbReference type="AlphaFoldDB" id="E4XG45"/>
<dbReference type="InterPro" id="IPR002156">
    <property type="entry name" value="RNaseH_domain"/>
</dbReference>
<feature type="domain" description="RNase H type-1" evidence="8">
    <location>
        <begin position="21"/>
        <end position="161"/>
    </location>
</feature>
<dbReference type="InterPro" id="IPR036397">
    <property type="entry name" value="RNaseH_sf"/>
</dbReference>
<gene>
    <name evidence="9" type="ORF">GSOID_T00010453001</name>
</gene>
<keyword evidence="5" id="KW-0479">Metal-binding</keyword>
<dbReference type="PANTHER" id="PTHR10642:SF26">
    <property type="entry name" value="RIBONUCLEASE H1"/>
    <property type="match status" value="1"/>
</dbReference>
<protein>
    <recommendedName>
        <fullName evidence="3">ribonuclease H</fullName>
        <ecNumber evidence="3">3.1.26.4</ecNumber>
    </recommendedName>
</protein>
<evidence type="ECO:0000256" key="1">
    <source>
        <dbReference type="ARBA" id="ARBA00000077"/>
    </source>
</evidence>
<dbReference type="PANTHER" id="PTHR10642">
    <property type="entry name" value="RIBONUCLEASE H1"/>
    <property type="match status" value="1"/>
</dbReference>
<comment type="similarity">
    <text evidence="2">Belongs to the RNase H family.</text>
</comment>
<evidence type="ECO:0000256" key="5">
    <source>
        <dbReference type="ARBA" id="ARBA00022723"/>
    </source>
</evidence>
<dbReference type="GO" id="GO:0003676">
    <property type="term" value="F:nucleic acid binding"/>
    <property type="evidence" value="ECO:0007669"/>
    <property type="project" value="InterPro"/>
</dbReference>
<dbReference type="InterPro" id="IPR012337">
    <property type="entry name" value="RNaseH-like_sf"/>
</dbReference>
<evidence type="ECO:0000256" key="6">
    <source>
        <dbReference type="ARBA" id="ARBA00022759"/>
    </source>
</evidence>
<evidence type="ECO:0000256" key="2">
    <source>
        <dbReference type="ARBA" id="ARBA00005300"/>
    </source>
</evidence>
<sequence length="169" mass="19908">MPFVERYDRLWVDENDYLRDRRGWFICYTDGSCKGNHQRGIRFSGSGVHFGYRKEIIRPCHTYNPRVSTNQHAELKAALLAIRHAEKYNLDRLQIRTDSQFLIDMIPHRSYGGNMVSHLAEIVDEISYLMNYVDVEFVHVPAHRNENGNDRADYLAKRAADIHRERSLQ</sequence>
<dbReference type="EC" id="3.1.26.4" evidence="3"/>
<accession>E4XG45</accession>
<dbReference type="GO" id="GO:0043137">
    <property type="term" value="P:DNA replication, removal of RNA primer"/>
    <property type="evidence" value="ECO:0007669"/>
    <property type="project" value="TreeGrafter"/>
</dbReference>
<reference evidence="9" key="1">
    <citation type="journal article" date="2010" name="Science">
        <title>Plasticity of animal genome architecture unmasked by rapid evolution of a pelagic tunicate.</title>
        <authorList>
            <person name="Denoeud F."/>
            <person name="Henriet S."/>
            <person name="Mungpakdee S."/>
            <person name="Aury J.M."/>
            <person name="Da Silva C."/>
            <person name="Brinkmann H."/>
            <person name="Mikhaleva J."/>
            <person name="Olsen L.C."/>
            <person name="Jubin C."/>
            <person name="Canestro C."/>
            <person name="Bouquet J.M."/>
            <person name="Danks G."/>
            <person name="Poulain J."/>
            <person name="Campsteijn C."/>
            <person name="Adamski M."/>
            <person name="Cross I."/>
            <person name="Yadetie F."/>
            <person name="Muffato M."/>
            <person name="Louis A."/>
            <person name="Butcher S."/>
            <person name="Tsagkogeorga G."/>
            <person name="Konrad A."/>
            <person name="Singh S."/>
            <person name="Jensen M.F."/>
            <person name="Cong E.H."/>
            <person name="Eikeseth-Otteraa H."/>
            <person name="Noel B."/>
            <person name="Anthouard V."/>
            <person name="Porcel B.M."/>
            <person name="Kachouri-Lafond R."/>
            <person name="Nishino A."/>
            <person name="Ugolini M."/>
            <person name="Chourrout P."/>
            <person name="Nishida H."/>
            <person name="Aasland R."/>
            <person name="Huzurbazar S."/>
            <person name="Westhof E."/>
            <person name="Delsuc F."/>
            <person name="Lehrach H."/>
            <person name="Reinhardt R."/>
            <person name="Weissenbach J."/>
            <person name="Roy S.W."/>
            <person name="Artiguenave F."/>
            <person name="Postlethwait J.H."/>
            <person name="Manak J.R."/>
            <person name="Thompson E.M."/>
            <person name="Jaillon O."/>
            <person name="Du Pasquier L."/>
            <person name="Boudinot P."/>
            <person name="Liberles D.A."/>
            <person name="Volff J.N."/>
            <person name="Philippe H."/>
            <person name="Lenhard B."/>
            <person name="Roest Crollius H."/>
            <person name="Wincker P."/>
            <person name="Chourrout D."/>
        </authorList>
    </citation>
    <scope>NUCLEOTIDE SEQUENCE [LARGE SCALE GENOMIC DNA]</scope>
</reference>
<dbReference type="OrthoDB" id="407198at2759"/>
<keyword evidence="6" id="KW-0255">Endonuclease</keyword>
<dbReference type="InterPro" id="IPR050092">
    <property type="entry name" value="RNase_H"/>
</dbReference>
<keyword evidence="10" id="KW-1185">Reference proteome</keyword>